<name>A0ABU2ZTR5_9ALTE</name>
<proteinExistence type="predicted"/>
<gene>
    <name evidence="2" type="ORF">RM552_14330</name>
</gene>
<organism evidence="2 3">
    <name type="scientific">Glaciecola petra</name>
    <dbReference type="NCBI Taxonomy" id="3075602"/>
    <lineage>
        <taxon>Bacteria</taxon>
        <taxon>Pseudomonadati</taxon>
        <taxon>Pseudomonadota</taxon>
        <taxon>Gammaproteobacteria</taxon>
        <taxon>Alteromonadales</taxon>
        <taxon>Alteromonadaceae</taxon>
        <taxon>Glaciecola</taxon>
    </lineage>
</organism>
<evidence type="ECO:0008006" key="4">
    <source>
        <dbReference type="Google" id="ProtNLM"/>
    </source>
</evidence>
<dbReference type="RefSeq" id="WP_311369541.1">
    <property type="nucleotide sequence ID" value="NZ_JAVRHX010000004.1"/>
</dbReference>
<feature type="chain" id="PRO_5047336855" description="Porin" evidence="1">
    <location>
        <begin position="21"/>
        <end position="404"/>
    </location>
</feature>
<reference evidence="2 3" key="1">
    <citation type="submission" date="2023-09" db="EMBL/GenBank/DDBJ databases">
        <authorList>
            <person name="Rey-Velasco X."/>
        </authorList>
    </citation>
    <scope>NUCLEOTIDE SEQUENCE [LARGE SCALE GENOMIC DNA]</scope>
    <source>
        <strain evidence="2 3">P117</strain>
    </source>
</reference>
<sequence>MKLKLCLYLSILFFSSLSQASNLGGRIEIQLINKDSLSSYQQKGTGLLRAENSGLQLQQSFIYGNFRLNKDWTFDTVANIFADGEKSLGITQAAFIYKPLSPNIIKFKARAGFFYPKMSVENSSKGWLSPYTYTQSAINTWIGEELRILGAEVALYSSGRKRQSPWSWDVYSGIFKGNDTTGALLTWRGFATHDRQSLHNDIIQFAPIPSVENLVPYIPTPTYTKPFQEIDGKLGGYIGAHLKYFRTSEFRYYYYDNDADPLIVNNDRLYAWRTKFHSLAYIHNINQKWRILAQYMKGSTLMGANAVAGDYVAWYAMFRYQKDKHSLSARVDDYYLKETDAKPYDPNDNNGTAYTLTYKYLFNEDYEFGIEWHQHNSDVENRELLGQTKKKQQTQYMLVFALNF</sequence>
<evidence type="ECO:0000256" key="1">
    <source>
        <dbReference type="SAM" id="SignalP"/>
    </source>
</evidence>
<evidence type="ECO:0000313" key="2">
    <source>
        <dbReference type="EMBL" id="MDT0596028.1"/>
    </source>
</evidence>
<comment type="caution">
    <text evidence="2">The sequence shown here is derived from an EMBL/GenBank/DDBJ whole genome shotgun (WGS) entry which is preliminary data.</text>
</comment>
<keyword evidence="3" id="KW-1185">Reference proteome</keyword>
<feature type="signal peptide" evidence="1">
    <location>
        <begin position="1"/>
        <end position="20"/>
    </location>
</feature>
<keyword evidence="1" id="KW-0732">Signal</keyword>
<protein>
    <recommendedName>
        <fullName evidence="4">Porin</fullName>
    </recommendedName>
</protein>
<dbReference type="EMBL" id="JAVRHX010000004">
    <property type="protein sequence ID" value="MDT0596028.1"/>
    <property type="molecule type" value="Genomic_DNA"/>
</dbReference>
<dbReference type="Proteomes" id="UP001253545">
    <property type="component" value="Unassembled WGS sequence"/>
</dbReference>
<accession>A0ABU2ZTR5</accession>
<evidence type="ECO:0000313" key="3">
    <source>
        <dbReference type="Proteomes" id="UP001253545"/>
    </source>
</evidence>